<dbReference type="Pfam" id="PF00105">
    <property type="entry name" value="zf-C4"/>
    <property type="match status" value="1"/>
</dbReference>
<evidence type="ECO:0000256" key="4">
    <source>
        <dbReference type="ARBA" id="ARBA00023015"/>
    </source>
</evidence>
<dbReference type="SUPFAM" id="SSF57716">
    <property type="entry name" value="Glucocorticoid receptor-like (DNA-binding domain)"/>
    <property type="match status" value="1"/>
</dbReference>
<protein>
    <submittedName>
        <fullName evidence="10">Nuclear receptor domain-containing protein</fullName>
    </submittedName>
</protein>
<keyword evidence="1" id="KW-0479">Metal-binding</keyword>
<dbReference type="GO" id="GO:0003700">
    <property type="term" value="F:DNA-binding transcription factor activity"/>
    <property type="evidence" value="ECO:0007669"/>
    <property type="project" value="InterPro"/>
</dbReference>
<keyword evidence="6" id="KW-0804">Transcription</keyword>
<evidence type="ECO:0000256" key="3">
    <source>
        <dbReference type="ARBA" id="ARBA00022833"/>
    </source>
</evidence>
<dbReference type="WBParaSite" id="MCU_006854-RA">
    <property type="protein sequence ID" value="MCU_006854-RA"/>
    <property type="gene ID" value="MCU_006854"/>
</dbReference>
<keyword evidence="7" id="KW-0675">Receptor</keyword>
<evidence type="ECO:0000256" key="1">
    <source>
        <dbReference type="ARBA" id="ARBA00022723"/>
    </source>
</evidence>
<evidence type="ECO:0000256" key="5">
    <source>
        <dbReference type="ARBA" id="ARBA00023125"/>
    </source>
</evidence>
<feature type="domain" description="Nuclear receptor" evidence="9">
    <location>
        <begin position="130"/>
        <end position="153"/>
    </location>
</feature>
<evidence type="ECO:0000259" key="9">
    <source>
        <dbReference type="Pfam" id="PF00105"/>
    </source>
</evidence>
<evidence type="ECO:0000256" key="8">
    <source>
        <dbReference type="ARBA" id="ARBA00023242"/>
    </source>
</evidence>
<evidence type="ECO:0000256" key="7">
    <source>
        <dbReference type="ARBA" id="ARBA00023170"/>
    </source>
</evidence>
<proteinExistence type="predicted"/>
<evidence type="ECO:0000256" key="2">
    <source>
        <dbReference type="ARBA" id="ARBA00022771"/>
    </source>
</evidence>
<organism evidence="10">
    <name type="scientific">Mesocestoides corti</name>
    <name type="common">Flatworm</name>
    <dbReference type="NCBI Taxonomy" id="53468"/>
    <lineage>
        <taxon>Eukaryota</taxon>
        <taxon>Metazoa</taxon>
        <taxon>Spiralia</taxon>
        <taxon>Lophotrochozoa</taxon>
        <taxon>Platyhelminthes</taxon>
        <taxon>Cestoda</taxon>
        <taxon>Eucestoda</taxon>
        <taxon>Cyclophyllidea</taxon>
        <taxon>Mesocestoididae</taxon>
        <taxon>Mesocestoides</taxon>
    </lineage>
</organism>
<name>A0A5K3FAE5_MESCO</name>
<evidence type="ECO:0000313" key="10">
    <source>
        <dbReference type="WBParaSite" id="MCU_006854-RA"/>
    </source>
</evidence>
<keyword evidence="5" id="KW-0238">DNA-binding</keyword>
<dbReference type="InterPro" id="IPR001628">
    <property type="entry name" value="Znf_hrmn_rcpt"/>
</dbReference>
<evidence type="ECO:0000256" key="6">
    <source>
        <dbReference type="ARBA" id="ARBA00023163"/>
    </source>
</evidence>
<keyword evidence="8" id="KW-0539">Nucleus</keyword>
<accession>A0A5K3FAE5</accession>
<dbReference type="Gene3D" id="3.30.50.10">
    <property type="entry name" value="Erythroid Transcription Factor GATA-1, subunit A"/>
    <property type="match status" value="1"/>
</dbReference>
<sequence>VDDLRQLDAPSTVPVAAVDEFAQSTPIKLATSQCSSYYTVNDYASASAPCPVPVIQLQAPPAQFYHLPPTSSAPTQREFAAPPDALPYEVHATPHDAAYIDGKLPHTPYRPISRSCRRMRNPTINSRKGLCAICGDVATGVHHGVPACEGCKVPRYTFTPIPS</sequence>
<keyword evidence="3" id="KW-0862">Zinc</keyword>
<dbReference type="GO" id="GO:0043565">
    <property type="term" value="F:sequence-specific DNA binding"/>
    <property type="evidence" value="ECO:0007669"/>
    <property type="project" value="InterPro"/>
</dbReference>
<reference evidence="10" key="1">
    <citation type="submission" date="2019-11" db="UniProtKB">
        <authorList>
            <consortium name="WormBaseParasite"/>
        </authorList>
    </citation>
    <scope>IDENTIFICATION</scope>
</reference>
<keyword evidence="4" id="KW-0805">Transcription regulation</keyword>
<dbReference type="InterPro" id="IPR013088">
    <property type="entry name" value="Znf_NHR/GATA"/>
</dbReference>
<dbReference type="AlphaFoldDB" id="A0A5K3FAE5"/>
<keyword evidence="2" id="KW-0863">Zinc-finger</keyword>
<dbReference type="GO" id="GO:0008270">
    <property type="term" value="F:zinc ion binding"/>
    <property type="evidence" value="ECO:0007669"/>
    <property type="project" value="UniProtKB-KW"/>
</dbReference>